<dbReference type="InterPro" id="IPR009493">
    <property type="entry name" value="P2_GpE"/>
</dbReference>
<dbReference type="EMBL" id="LC528882">
    <property type="protein sequence ID" value="BCB23191.1"/>
    <property type="molecule type" value="Genomic_DNA"/>
</dbReference>
<dbReference type="Proteomes" id="UP000516002">
    <property type="component" value="Segment"/>
</dbReference>
<dbReference type="InterPro" id="IPR019289">
    <property type="entry name" value="Phage_tail_E/E"/>
</dbReference>
<proteinExistence type="predicted"/>
<organism evidence="1 2">
    <name type="scientific">Burkholderia phage FLC5</name>
    <dbReference type="NCBI Taxonomy" id="2716322"/>
    <lineage>
        <taxon>Viruses</taxon>
        <taxon>Duplodnaviria</taxon>
        <taxon>Heunggongvirae</taxon>
        <taxon>Uroviricota</taxon>
        <taxon>Caudoviricetes</taxon>
        <taxon>Peduoviridae</taxon>
        <taxon>Kisquattuordecimvirus</taxon>
        <taxon>Kisquattuordecimvirus FLC5</taxon>
    </lineage>
</organism>
<dbReference type="RefSeq" id="YP_010091009.1">
    <property type="nucleotide sequence ID" value="NC_055722.1"/>
</dbReference>
<dbReference type="Pfam" id="PF10109">
    <property type="entry name" value="Phage_TAC_7"/>
    <property type="match status" value="1"/>
</dbReference>
<name>A0A7G1GMB2_9CAUD</name>
<dbReference type="GeneID" id="65108494"/>
<accession>A0A7G1GMB2</accession>
<evidence type="ECO:0000313" key="2">
    <source>
        <dbReference type="Proteomes" id="UP000516002"/>
    </source>
</evidence>
<dbReference type="Pfam" id="PF06528">
    <property type="entry name" value="Phage_P2_GpE"/>
    <property type="match status" value="1"/>
</dbReference>
<gene>
    <name evidence="1" type="primary">ORF19</name>
</gene>
<dbReference type="KEGG" id="vg:65108494"/>
<protein>
    <submittedName>
        <fullName evidence="1">Tail protein (E+E)</fullName>
    </submittedName>
</protein>
<sequence length="145" mass="15817">MTEQAKPNTVTLDAPITRGEQVINEITLRKPAAGELRGTSLNALVNLDVDALGKVLPRISSPTLTEFDVQQLDPADLVQLGVAFASFLVAEAGELEHGIPDRVEEAMADIATVFHWPPRDMDGLTLAELADWRERARVRSPYGSE</sequence>
<keyword evidence="2" id="KW-1185">Reference proteome</keyword>
<evidence type="ECO:0000313" key="1">
    <source>
        <dbReference type="EMBL" id="BCB23191.1"/>
    </source>
</evidence>
<reference evidence="1 2" key="1">
    <citation type="submission" date="2020-02" db="EMBL/GenBank/DDBJ databases">
        <title>Complete genomic sequence of a novel lytic phytopathogenic Burkholderia phage isolated from fallen leaf compost.</title>
        <authorList>
            <person name="Sasaki R."/>
            <person name="Miyashita S."/>
            <person name="Ando S."/>
            <person name="Ito K."/>
            <person name="Tada C."/>
            <person name="Fukuhara T."/>
            <person name="Kormelink R."/>
            <person name="Takahashi H."/>
        </authorList>
    </citation>
    <scope>NUCLEOTIDE SEQUENCE [LARGE SCALE GENOMIC DNA]</scope>
    <source>
        <strain evidence="1 2">FLC5</strain>
    </source>
</reference>